<proteinExistence type="inferred from homology"/>
<keyword evidence="4" id="KW-0548">Nucleotidyltransferase</keyword>
<dbReference type="InterPro" id="IPR043519">
    <property type="entry name" value="NT_sf"/>
</dbReference>
<dbReference type="AlphaFoldDB" id="M7XBX7"/>
<keyword evidence="3" id="KW-0808">Transferase</keyword>
<dbReference type="Pfam" id="PF01909">
    <property type="entry name" value="NTP_transf_2"/>
    <property type="match status" value="1"/>
</dbReference>
<evidence type="ECO:0000256" key="6">
    <source>
        <dbReference type="ARBA" id="ARBA00022741"/>
    </source>
</evidence>
<evidence type="ECO:0000256" key="4">
    <source>
        <dbReference type="ARBA" id="ARBA00022695"/>
    </source>
</evidence>
<evidence type="ECO:0000256" key="7">
    <source>
        <dbReference type="ARBA" id="ARBA00022840"/>
    </source>
</evidence>
<dbReference type="Gene3D" id="3.30.460.10">
    <property type="entry name" value="Beta Polymerase, domain 2"/>
    <property type="match status" value="1"/>
</dbReference>
<evidence type="ECO:0000256" key="8">
    <source>
        <dbReference type="ARBA" id="ARBA00022842"/>
    </source>
</evidence>
<keyword evidence="7" id="KW-0067">ATP-binding</keyword>
<dbReference type="eggNOG" id="COG1669">
    <property type="taxonomic scope" value="Bacteria"/>
</dbReference>
<organism evidence="11 12">
    <name type="scientific">Mariniradius saccharolyticus AK6</name>
    <dbReference type="NCBI Taxonomy" id="1239962"/>
    <lineage>
        <taxon>Bacteria</taxon>
        <taxon>Pseudomonadati</taxon>
        <taxon>Bacteroidota</taxon>
        <taxon>Cytophagia</taxon>
        <taxon>Cytophagales</taxon>
        <taxon>Cyclobacteriaceae</taxon>
        <taxon>Mariniradius</taxon>
    </lineage>
</organism>
<dbReference type="STRING" id="1239962.C943_01395"/>
<evidence type="ECO:0000256" key="5">
    <source>
        <dbReference type="ARBA" id="ARBA00022723"/>
    </source>
</evidence>
<evidence type="ECO:0000313" key="11">
    <source>
        <dbReference type="EMBL" id="EMS32133.1"/>
    </source>
</evidence>
<dbReference type="EMBL" id="AMZY02000014">
    <property type="protein sequence ID" value="EMS32133.1"/>
    <property type="molecule type" value="Genomic_DNA"/>
</dbReference>
<evidence type="ECO:0000259" key="10">
    <source>
        <dbReference type="Pfam" id="PF01909"/>
    </source>
</evidence>
<evidence type="ECO:0000256" key="1">
    <source>
        <dbReference type="ARBA" id="ARBA00001946"/>
    </source>
</evidence>
<dbReference type="PANTHER" id="PTHR33571:SF14">
    <property type="entry name" value="PROTEIN ADENYLYLTRANSFERASE MJ0435-RELATED"/>
    <property type="match status" value="1"/>
</dbReference>
<keyword evidence="6" id="KW-0547">Nucleotide-binding</keyword>
<evidence type="ECO:0000256" key="2">
    <source>
        <dbReference type="ARBA" id="ARBA00022649"/>
    </source>
</evidence>
<dbReference type="GO" id="GO:0016779">
    <property type="term" value="F:nucleotidyltransferase activity"/>
    <property type="evidence" value="ECO:0007669"/>
    <property type="project" value="UniProtKB-KW"/>
</dbReference>
<evidence type="ECO:0000313" key="12">
    <source>
        <dbReference type="Proteomes" id="UP000010953"/>
    </source>
</evidence>
<comment type="cofactor">
    <cofactor evidence="1">
        <name>Mg(2+)</name>
        <dbReference type="ChEBI" id="CHEBI:18420"/>
    </cofactor>
</comment>
<gene>
    <name evidence="11" type="ORF">C943_01395</name>
</gene>
<comment type="caution">
    <text evidence="11">The sequence shown here is derived from an EMBL/GenBank/DDBJ whole genome shotgun (WGS) entry which is preliminary data.</text>
</comment>
<dbReference type="GO" id="GO:0046872">
    <property type="term" value="F:metal ion binding"/>
    <property type="evidence" value="ECO:0007669"/>
    <property type="project" value="UniProtKB-KW"/>
</dbReference>
<dbReference type="SUPFAM" id="SSF81301">
    <property type="entry name" value="Nucleotidyltransferase"/>
    <property type="match status" value="1"/>
</dbReference>
<dbReference type="InterPro" id="IPR002934">
    <property type="entry name" value="Polymerase_NTP_transf_dom"/>
</dbReference>
<sequence length="68" mass="7736">MFGSVTRSDFTSDSDVDLVVDFSKPIGIEFVDLADFLEEKLQRKVDLLSFKGIRPAFFNTIQGKIEYV</sequence>
<keyword evidence="8" id="KW-0460">Magnesium</keyword>
<dbReference type="InterPro" id="IPR052038">
    <property type="entry name" value="Type-VII_TA_antitoxin"/>
</dbReference>
<dbReference type="GO" id="GO:0005524">
    <property type="term" value="F:ATP binding"/>
    <property type="evidence" value="ECO:0007669"/>
    <property type="project" value="UniProtKB-KW"/>
</dbReference>
<dbReference type="PANTHER" id="PTHR33571">
    <property type="entry name" value="SSL8005 PROTEIN"/>
    <property type="match status" value="1"/>
</dbReference>
<accession>M7XBX7</accession>
<dbReference type="InParanoid" id="M7XBX7"/>
<evidence type="ECO:0000256" key="9">
    <source>
        <dbReference type="ARBA" id="ARBA00038276"/>
    </source>
</evidence>
<name>M7XBX7_9BACT</name>
<dbReference type="CDD" id="cd05403">
    <property type="entry name" value="NT_KNTase_like"/>
    <property type="match status" value="1"/>
</dbReference>
<feature type="domain" description="Polymerase nucleotidyl transferase" evidence="10">
    <location>
        <begin position="1"/>
        <end position="56"/>
    </location>
</feature>
<keyword evidence="12" id="KW-1185">Reference proteome</keyword>
<comment type="similarity">
    <text evidence="9">Belongs to the MntA antitoxin family.</text>
</comment>
<dbReference type="Proteomes" id="UP000010953">
    <property type="component" value="Unassembled WGS sequence"/>
</dbReference>
<protein>
    <submittedName>
        <fullName evidence="11">DNA polymerase</fullName>
    </submittedName>
</protein>
<evidence type="ECO:0000256" key="3">
    <source>
        <dbReference type="ARBA" id="ARBA00022679"/>
    </source>
</evidence>
<keyword evidence="2" id="KW-1277">Toxin-antitoxin system</keyword>
<keyword evidence="5" id="KW-0479">Metal-binding</keyword>
<reference evidence="11" key="1">
    <citation type="submission" date="2013-01" db="EMBL/GenBank/DDBJ databases">
        <title>Genome assembly of Mariniradius saccharolyticus AK6.</title>
        <authorList>
            <person name="Vaidya B."/>
            <person name="Khatri I."/>
            <person name="Tanuku N.R.S."/>
            <person name="Subramanian S."/>
            <person name="Pinnaka A."/>
        </authorList>
    </citation>
    <scope>NUCLEOTIDE SEQUENCE [LARGE SCALE GENOMIC DNA]</scope>
    <source>
        <strain evidence="11">AK6</strain>
    </source>
</reference>